<accession>A0ABS5BUS8</accession>
<dbReference type="RefSeq" id="WP_210656573.1">
    <property type="nucleotide sequence ID" value="NZ_JAGKQQ010000001.1"/>
</dbReference>
<keyword evidence="2" id="KW-1185">Reference proteome</keyword>
<dbReference type="Pfam" id="PF06245">
    <property type="entry name" value="DUF1015"/>
    <property type="match status" value="1"/>
</dbReference>
<dbReference type="Proteomes" id="UP000676565">
    <property type="component" value="Unassembled WGS sequence"/>
</dbReference>
<proteinExistence type="predicted"/>
<gene>
    <name evidence="1" type="ORF">J8F10_19725</name>
</gene>
<comment type="caution">
    <text evidence="1">The sequence shown here is derived from an EMBL/GenBank/DDBJ whole genome shotgun (WGS) entry which is preliminary data.</text>
</comment>
<dbReference type="PIRSF" id="PIRSF033563">
    <property type="entry name" value="UCP033563"/>
    <property type="match status" value="1"/>
</dbReference>
<dbReference type="PANTHER" id="PTHR36454:SF1">
    <property type="entry name" value="DUF1015 DOMAIN-CONTAINING PROTEIN"/>
    <property type="match status" value="1"/>
</dbReference>
<protein>
    <submittedName>
        <fullName evidence="1">DUF1015 domain-containing protein</fullName>
    </submittedName>
</protein>
<evidence type="ECO:0000313" key="2">
    <source>
        <dbReference type="Proteomes" id="UP000676565"/>
    </source>
</evidence>
<organism evidence="1 2">
    <name type="scientific">Gemmata palustris</name>
    <dbReference type="NCBI Taxonomy" id="2822762"/>
    <lineage>
        <taxon>Bacteria</taxon>
        <taxon>Pseudomonadati</taxon>
        <taxon>Planctomycetota</taxon>
        <taxon>Planctomycetia</taxon>
        <taxon>Gemmatales</taxon>
        <taxon>Gemmataceae</taxon>
        <taxon>Gemmata</taxon>
    </lineage>
</organism>
<sequence>MADIRGFRGFRYDLGSVGTLSDVVAPPYDVVDPALQQKLYDSSPYNAIRLELTRDEPGDDEHTNKYTRAGNTLREWVVENAVRQDTARGLYVYEQEYTVEGQTFVRRGFLARVRLEPFGSGKIYPHEQTMSGPKEDRLKLYRATGFNLSPIFGLYPDDGTVFAPLEQLIRSAPPIVARDHLGVINRLWTVTDSATISKVIGAMGPKPVYIADGHHRYETGLKYLEERRAVGEVADDEAAPNFCLMMLVGMSDPGLLILPTHRLVSGLAADLTAPQLEGVLAEHFDVLERTGTNAQAAWEHVLMDGSQSTFAFGTVADGLWTVAKLRDKDVMASLAPDQSDDWRGLGVSILHKLVLDRLLRDKIGGTPVCKYVHLLSEATDATAKKECQLACLVPPVAMSHVEQISEHGEKMPPKSTYFYPKLLTGLVFNSLKKD</sequence>
<evidence type="ECO:0000313" key="1">
    <source>
        <dbReference type="EMBL" id="MBP3957483.1"/>
    </source>
</evidence>
<name>A0ABS5BUS8_9BACT</name>
<reference evidence="1 2" key="1">
    <citation type="submission" date="2021-04" db="EMBL/GenBank/DDBJ databases">
        <authorList>
            <person name="Ivanova A."/>
        </authorList>
    </citation>
    <scope>NUCLEOTIDE SEQUENCE [LARGE SCALE GENOMIC DNA]</scope>
    <source>
        <strain evidence="1 2">G18</strain>
    </source>
</reference>
<dbReference type="EMBL" id="JAGKQQ010000001">
    <property type="protein sequence ID" value="MBP3957483.1"/>
    <property type="molecule type" value="Genomic_DNA"/>
</dbReference>
<dbReference type="InterPro" id="IPR008323">
    <property type="entry name" value="UCP033563"/>
</dbReference>
<dbReference type="PANTHER" id="PTHR36454">
    <property type="entry name" value="LMO2823 PROTEIN"/>
    <property type="match status" value="1"/>
</dbReference>